<keyword evidence="2" id="KW-1185">Reference proteome</keyword>
<proteinExistence type="predicted"/>
<organism evidence="3">
    <name type="scientific">Gongylonema pulchrum</name>
    <dbReference type="NCBI Taxonomy" id="637853"/>
    <lineage>
        <taxon>Eukaryota</taxon>
        <taxon>Metazoa</taxon>
        <taxon>Ecdysozoa</taxon>
        <taxon>Nematoda</taxon>
        <taxon>Chromadorea</taxon>
        <taxon>Rhabditida</taxon>
        <taxon>Spirurina</taxon>
        <taxon>Spiruromorpha</taxon>
        <taxon>Spiruroidea</taxon>
        <taxon>Gongylonematidae</taxon>
        <taxon>Gongylonema</taxon>
    </lineage>
</organism>
<evidence type="ECO:0000313" key="3">
    <source>
        <dbReference type="WBParaSite" id="GPUH_0001092201-mRNA-1"/>
    </source>
</evidence>
<reference evidence="1 2" key="2">
    <citation type="submission" date="2018-11" db="EMBL/GenBank/DDBJ databases">
        <authorList>
            <consortium name="Pathogen Informatics"/>
        </authorList>
    </citation>
    <scope>NUCLEOTIDE SEQUENCE [LARGE SCALE GENOMIC DNA]</scope>
</reference>
<sequence>MRTYTKFGGSKRKSFTVFKFTALQFSGRSNSASSSNNNNTCYSVKKTPDTCDENLAKSHSSYCSGRFLALF</sequence>
<dbReference type="AlphaFoldDB" id="A0A183DQB8"/>
<evidence type="ECO:0000313" key="2">
    <source>
        <dbReference type="Proteomes" id="UP000271098"/>
    </source>
</evidence>
<gene>
    <name evidence="1" type="ORF">GPUH_LOCUS10909</name>
</gene>
<protein>
    <submittedName>
        <fullName evidence="3">Ovule protein</fullName>
    </submittedName>
</protein>
<dbReference type="WBParaSite" id="GPUH_0001092201-mRNA-1">
    <property type="protein sequence ID" value="GPUH_0001092201-mRNA-1"/>
    <property type="gene ID" value="GPUH_0001092201"/>
</dbReference>
<evidence type="ECO:0000313" key="1">
    <source>
        <dbReference type="EMBL" id="VDN18080.1"/>
    </source>
</evidence>
<accession>A0A183DQB8</accession>
<reference evidence="3" key="1">
    <citation type="submission" date="2016-06" db="UniProtKB">
        <authorList>
            <consortium name="WormBaseParasite"/>
        </authorList>
    </citation>
    <scope>IDENTIFICATION</scope>
</reference>
<name>A0A183DQB8_9BILA</name>
<dbReference type="Proteomes" id="UP000271098">
    <property type="component" value="Unassembled WGS sequence"/>
</dbReference>
<dbReference type="EMBL" id="UYRT01078228">
    <property type="protein sequence ID" value="VDN18080.1"/>
    <property type="molecule type" value="Genomic_DNA"/>
</dbReference>